<dbReference type="RefSeq" id="WP_307357294.1">
    <property type="nucleotide sequence ID" value="NZ_BAAACJ010000048.1"/>
</dbReference>
<sequence length="379" mass="42171">MKANYATLDNGSTIIMKADYRLGDQLYFHYWFKNSWIPTSININKITRMRPIKLHEPTMTPYDDSAQEAFFAKMTDGFTDIPNTYRVGPNGGNELFTNNPSGIKPMLLKSTGTAPNTGTVVYPVFPKIEPNWFYTGFPAKLTVGGAKGNLVEFVPVFFYATKDGNEKFTLPKLPDRIGYLDNNNVFTETLVWDGPFKKGSLMFTLLLDKNSPVCEGSKINDTSYWNLMTEFSNIDPGSTATKAITITSGITKTQGFSMGLSVGSRIGVEVGIEGIAKVTAELSVQLSTSFSTEVAISQQISTTDTVEFKAQDRTQRISTYQFIEQYNIDAATPLKQKVDSLNDKNKNYVANFAEGKFQPAPFDYGSRYFAKAFVLEPTM</sequence>
<proteinExistence type="predicted"/>
<evidence type="ECO:0000313" key="2">
    <source>
        <dbReference type="Proteomes" id="UP001224418"/>
    </source>
</evidence>
<dbReference type="Proteomes" id="UP001224418">
    <property type="component" value="Unassembled WGS sequence"/>
</dbReference>
<reference evidence="1 2" key="1">
    <citation type="submission" date="2023-07" db="EMBL/GenBank/DDBJ databases">
        <title>Genomic Encyclopedia of Type Strains, Phase IV (KMG-IV): sequencing the most valuable type-strain genomes for metagenomic binning, comparative biology and taxonomic classification.</title>
        <authorList>
            <person name="Goeker M."/>
        </authorList>
    </citation>
    <scope>NUCLEOTIDE SEQUENCE [LARGE SCALE GENOMIC DNA]</scope>
    <source>
        <strain evidence="1 2">DSM 1400</strain>
    </source>
</reference>
<organism evidence="1 2">
    <name type="scientific">Hathewaya limosa</name>
    <name type="common">Clostridium limosum</name>
    <dbReference type="NCBI Taxonomy" id="1536"/>
    <lineage>
        <taxon>Bacteria</taxon>
        <taxon>Bacillati</taxon>
        <taxon>Bacillota</taxon>
        <taxon>Clostridia</taxon>
        <taxon>Eubacteriales</taxon>
        <taxon>Clostridiaceae</taxon>
        <taxon>Hathewaya</taxon>
    </lineage>
</organism>
<evidence type="ECO:0000313" key="1">
    <source>
        <dbReference type="EMBL" id="MDQ0480952.1"/>
    </source>
</evidence>
<protein>
    <recommendedName>
        <fullName evidence="3">Insecticidal crystal toxin domain-containing protein</fullName>
    </recommendedName>
</protein>
<dbReference type="EMBL" id="JAUSWN010000036">
    <property type="protein sequence ID" value="MDQ0480952.1"/>
    <property type="molecule type" value="Genomic_DNA"/>
</dbReference>
<dbReference type="SUPFAM" id="SSF56973">
    <property type="entry name" value="Aerolisin/ETX pore-forming domain"/>
    <property type="match status" value="1"/>
</dbReference>
<comment type="caution">
    <text evidence="1">The sequence shown here is derived from an EMBL/GenBank/DDBJ whole genome shotgun (WGS) entry which is preliminary data.</text>
</comment>
<name>A0ABU0JV21_HATLI</name>
<accession>A0ABU0JV21</accession>
<evidence type="ECO:0008006" key="3">
    <source>
        <dbReference type="Google" id="ProtNLM"/>
    </source>
</evidence>
<keyword evidence="2" id="KW-1185">Reference proteome</keyword>
<gene>
    <name evidence="1" type="ORF">QOZ93_002703</name>
</gene>